<evidence type="ECO:0000256" key="3">
    <source>
        <dbReference type="ARBA" id="ARBA00023125"/>
    </source>
</evidence>
<evidence type="ECO:0000259" key="5">
    <source>
        <dbReference type="PROSITE" id="PS50931"/>
    </source>
</evidence>
<comment type="caution">
    <text evidence="6">The sequence shown here is derived from an EMBL/GenBank/DDBJ whole genome shotgun (WGS) entry which is preliminary data.</text>
</comment>
<organism evidence="6 7">
    <name type="scientific">Legionella parisiensis</name>
    <dbReference type="NCBI Taxonomy" id="45071"/>
    <lineage>
        <taxon>Bacteria</taxon>
        <taxon>Pseudomonadati</taxon>
        <taxon>Pseudomonadota</taxon>
        <taxon>Gammaproteobacteria</taxon>
        <taxon>Legionellales</taxon>
        <taxon>Legionellaceae</taxon>
        <taxon>Legionella</taxon>
    </lineage>
</organism>
<dbReference type="PROSITE" id="PS50931">
    <property type="entry name" value="HTH_LYSR"/>
    <property type="match status" value="1"/>
</dbReference>
<keyword evidence="7" id="KW-1185">Reference proteome</keyword>
<protein>
    <submittedName>
        <fullName evidence="6">HTH-type transcriptional activator CmpR</fullName>
    </submittedName>
</protein>
<accession>A0A1E5JN86</accession>
<dbReference type="PATRIC" id="fig|45071.6.peg.902"/>
<evidence type="ECO:0000313" key="7">
    <source>
        <dbReference type="Proteomes" id="UP000095229"/>
    </source>
</evidence>
<dbReference type="Pfam" id="PF00126">
    <property type="entry name" value="HTH_1"/>
    <property type="match status" value="1"/>
</dbReference>
<evidence type="ECO:0000256" key="2">
    <source>
        <dbReference type="ARBA" id="ARBA00023015"/>
    </source>
</evidence>
<keyword evidence="3" id="KW-0238">DNA-binding</keyword>
<dbReference type="GO" id="GO:0003700">
    <property type="term" value="F:DNA-binding transcription factor activity"/>
    <property type="evidence" value="ECO:0007669"/>
    <property type="project" value="InterPro"/>
</dbReference>
<feature type="domain" description="HTH lysR-type" evidence="5">
    <location>
        <begin position="1"/>
        <end position="58"/>
    </location>
</feature>
<dbReference type="PRINTS" id="PR00039">
    <property type="entry name" value="HTHLYSR"/>
</dbReference>
<dbReference type="Pfam" id="PF03466">
    <property type="entry name" value="LysR_substrate"/>
    <property type="match status" value="1"/>
</dbReference>
<evidence type="ECO:0000256" key="1">
    <source>
        <dbReference type="ARBA" id="ARBA00009437"/>
    </source>
</evidence>
<gene>
    <name evidence="6" type="primary">cmpR_1</name>
    <name evidence="6" type="ORF">lpari_03041</name>
</gene>
<dbReference type="RefSeq" id="WP_058516741.1">
    <property type="nucleotide sequence ID" value="NZ_CAAAIE010000002.1"/>
</dbReference>
<keyword evidence="2" id="KW-0805">Transcription regulation</keyword>
<dbReference type="Proteomes" id="UP000095229">
    <property type="component" value="Unassembled WGS sequence"/>
</dbReference>
<dbReference type="InterPro" id="IPR036388">
    <property type="entry name" value="WH-like_DNA-bd_sf"/>
</dbReference>
<dbReference type="OrthoDB" id="9785745at2"/>
<keyword evidence="4" id="KW-0804">Transcription</keyword>
<dbReference type="STRING" id="45071.Lpar_0841"/>
<dbReference type="PANTHER" id="PTHR30126">
    <property type="entry name" value="HTH-TYPE TRANSCRIPTIONAL REGULATOR"/>
    <property type="match status" value="1"/>
</dbReference>
<dbReference type="AlphaFoldDB" id="A0A1E5JN86"/>
<comment type="similarity">
    <text evidence="1">Belongs to the LysR transcriptional regulatory family.</text>
</comment>
<dbReference type="Gene3D" id="1.10.10.10">
    <property type="entry name" value="Winged helix-like DNA-binding domain superfamily/Winged helix DNA-binding domain"/>
    <property type="match status" value="1"/>
</dbReference>
<dbReference type="Gene3D" id="3.40.190.290">
    <property type="match status" value="1"/>
</dbReference>
<evidence type="ECO:0000256" key="4">
    <source>
        <dbReference type="ARBA" id="ARBA00023163"/>
    </source>
</evidence>
<evidence type="ECO:0000313" key="6">
    <source>
        <dbReference type="EMBL" id="OEH45989.1"/>
    </source>
</evidence>
<dbReference type="CDD" id="cd05466">
    <property type="entry name" value="PBP2_LTTR_substrate"/>
    <property type="match status" value="1"/>
</dbReference>
<name>A0A1E5JN86_9GAMM</name>
<dbReference type="EMBL" id="LSOG01000082">
    <property type="protein sequence ID" value="OEH45989.1"/>
    <property type="molecule type" value="Genomic_DNA"/>
</dbReference>
<dbReference type="GO" id="GO:0000976">
    <property type="term" value="F:transcription cis-regulatory region binding"/>
    <property type="evidence" value="ECO:0007669"/>
    <property type="project" value="TreeGrafter"/>
</dbReference>
<dbReference type="SUPFAM" id="SSF53850">
    <property type="entry name" value="Periplasmic binding protein-like II"/>
    <property type="match status" value="1"/>
</dbReference>
<dbReference type="InterPro" id="IPR036390">
    <property type="entry name" value="WH_DNA-bd_sf"/>
</dbReference>
<dbReference type="InterPro" id="IPR000847">
    <property type="entry name" value="LysR_HTH_N"/>
</dbReference>
<reference evidence="6 7" key="1">
    <citation type="submission" date="2016-02" db="EMBL/GenBank/DDBJ databases">
        <title>Secondary metabolites in Legionella.</title>
        <authorList>
            <person name="Tobias N.J."/>
            <person name="Bode H.B."/>
        </authorList>
    </citation>
    <scope>NUCLEOTIDE SEQUENCE [LARGE SCALE GENOMIC DNA]</scope>
    <source>
        <strain evidence="6 7">DSM 19216</strain>
    </source>
</reference>
<dbReference type="InterPro" id="IPR005119">
    <property type="entry name" value="LysR_subst-bd"/>
</dbReference>
<proteinExistence type="inferred from homology"/>
<dbReference type="PANTHER" id="PTHR30126:SF40">
    <property type="entry name" value="HTH-TYPE TRANSCRIPTIONAL REGULATOR GLTR"/>
    <property type="match status" value="1"/>
</dbReference>
<sequence length="301" mass="34612">MDITEIKSFLAVIEYRSFTLAAKRVHITQSAISKRMQKIENELGMRLFIVDGSKITLTDAANHFIPYARQMLAAYNNMVMSFKNESRAFQHHLVIGASVFVSHYILPEFLNYLKTANLPIQLHVKTIGENEIEDRINYGTVDLVIGPEHELSAKLFTKTPLWQEKFYLVVDRNHELLQINKSLSLADLANFPAIFTERGGAVREKVETLFQENQLHLNLGLEISTMDAIKTLVEYGLGWSILPAKLISKQLKILNSDAMNVLIPFNAYYLKKRAEDRGINNFLHFFDTWQHPSSKEDKILW</sequence>
<dbReference type="SUPFAM" id="SSF46785">
    <property type="entry name" value="Winged helix' DNA-binding domain"/>
    <property type="match status" value="1"/>
</dbReference>